<dbReference type="AlphaFoldDB" id="Q7S9A6"/>
<keyword evidence="8" id="KW-1185">Reference proteome</keyword>
<dbReference type="SUPFAM" id="SSF51905">
    <property type="entry name" value="FAD/NAD(P)-binding domain"/>
    <property type="match status" value="1"/>
</dbReference>
<protein>
    <recommendedName>
        <fullName evidence="6">Glucose-methanol-choline oxidoreductase C-terminal domain-containing protein</fullName>
    </recommendedName>
</protein>
<dbReference type="GO" id="GO:0016614">
    <property type="term" value="F:oxidoreductase activity, acting on CH-OH group of donors"/>
    <property type="evidence" value="ECO:0007669"/>
    <property type="project" value="InterPro"/>
</dbReference>
<evidence type="ECO:0000256" key="5">
    <source>
        <dbReference type="ARBA" id="ARBA00023002"/>
    </source>
</evidence>
<sequence>MNTESLPDYLTIPGKTIPSFHCRVGKNHNDRQPQRANIYGYPVPSVQAPTSTSVMALDYFASDQTWGNILAHGDFDYIVIGSGFTALAFIQKALDLDPCAKILCLERGGFWLPSHFQNLPIPFKMVLGGPSETFPWTLSRKTFETKELKFCHGSCPFFGGRSTFWSAWSPRPSLDLMRDFPESMKETASHEQFWKEAKELLNVTPAAQINDGVFGSLQTAIDCILERSVCKIPTADYAESAPLAVGRRSPTSRLRFNKFSVPGPLLGILERQRQLAKTNQGAPLEIMVECAATSMAKGDDDDFVRVIETSKGTLSWTGNKTRIILCAGAIPNATMLLNSFESCRDTVGKRLTGHFVTHISARCPVKNIKGWKKEDTLAMAAAYVAGRDPKSGLQYHVSVTALNSPNPKDDAEDAARECPDYAAAATLDQLVGSEDYVVFVCSALGEFSEKNPQNHVTLNKGTDPTCNVTLQYTLTDEDYACWDVMDTATYDTIKAMAGGGGDDDEEHESSSIEWWDETSHGWSKTKPAVDTIRIPGVVHESSTCFMGPKEIGGSVDELYRPHGIENVHVTGAALFPTAGSWNPTMTMCGYAQDLASKLHGLKVRSDCEASG</sequence>
<dbReference type="OMA" id="TIPSFHC"/>
<keyword evidence="4" id="KW-0274">FAD</keyword>
<dbReference type="PaxDb" id="5141-EFNCRP00000007060"/>
<name>Q7S9A6_NEUCR</name>
<dbReference type="KEGG" id="ncr:NCU07030"/>
<dbReference type="GeneID" id="3878308"/>
<dbReference type="Pfam" id="PF05199">
    <property type="entry name" value="GMC_oxred_C"/>
    <property type="match status" value="1"/>
</dbReference>
<comment type="cofactor">
    <cofactor evidence="1">
        <name>FAD</name>
        <dbReference type="ChEBI" id="CHEBI:57692"/>
    </cofactor>
</comment>
<keyword evidence="5" id="KW-0560">Oxidoreductase</keyword>
<accession>Q7S9A6</accession>
<evidence type="ECO:0000313" key="8">
    <source>
        <dbReference type="Proteomes" id="UP000001805"/>
    </source>
</evidence>
<dbReference type="SMR" id="Q7S9A6"/>
<feature type="domain" description="Glucose-methanol-choline oxidoreductase C-terminal" evidence="6">
    <location>
        <begin position="452"/>
        <end position="590"/>
    </location>
</feature>
<dbReference type="EMBL" id="CM002239">
    <property type="protein sequence ID" value="EAA32933.1"/>
    <property type="molecule type" value="Genomic_DNA"/>
</dbReference>
<evidence type="ECO:0000313" key="7">
    <source>
        <dbReference type="EMBL" id="EAA32933.1"/>
    </source>
</evidence>
<evidence type="ECO:0000256" key="3">
    <source>
        <dbReference type="ARBA" id="ARBA00022630"/>
    </source>
</evidence>
<dbReference type="InterPro" id="IPR036188">
    <property type="entry name" value="FAD/NAD-bd_sf"/>
</dbReference>
<dbReference type="PANTHER" id="PTHR42784">
    <property type="entry name" value="PYRANOSE 2-OXIDASE"/>
    <property type="match status" value="1"/>
</dbReference>
<reference evidence="7 8" key="1">
    <citation type="journal article" date="2003" name="Nature">
        <title>The genome sequence of the filamentous fungus Neurospora crassa.</title>
        <authorList>
            <person name="Galagan J.E."/>
            <person name="Calvo S.E."/>
            <person name="Borkovich K.A."/>
            <person name="Selker E.U."/>
            <person name="Read N.D."/>
            <person name="Jaffe D."/>
            <person name="FitzHugh W."/>
            <person name="Ma L.J."/>
            <person name="Smirnov S."/>
            <person name="Purcell S."/>
            <person name="Rehman B."/>
            <person name="Elkins T."/>
            <person name="Engels R."/>
            <person name="Wang S."/>
            <person name="Nielsen C.B."/>
            <person name="Butler J."/>
            <person name="Endrizzi M."/>
            <person name="Qui D."/>
            <person name="Ianakiev P."/>
            <person name="Bell-Pedersen D."/>
            <person name="Nelson M.A."/>
            <person name="Werner-Washburne M."/>
            <person name="Selitrennikoff C.P."/>
            <person name="Kinsey J.A."/>
            <person name="Braun E.L."/>
            <person name="Zelter A."/>
            <person name="Schulte U."/>
            <person name="Kothe G.O."/>
            <person name="Jedd G."/>
            <person name="Mewes W."/>
            <person name="Staben C."/>
            <person name="Marcotte E."/>
            <person name="Greenberg D."/>
            <person name="Roy A."/>
            <person name="Foley K."/>
            <person name="Naylor J."/>
            <person name="Stange-Thomann N."/>
            <person name="Barrett R."/>
            <person name="Gnerre S."/>
            <person name="Kamal M."/>
            <person name="Kamvysselis M."/>
            <person name="Mauceli E."/>
            <person name="Bielke C."/>
            <person name="Rudd S."/>
            <person name="Frishman D."/>
            <person name="Krystofova S."/>
            <person name="Rasmussen C."/>
            <person name="Metzenberg R.L."/>
            <person name="Perkins D.D."/>
            <person name="Kroken S."/>
            <person name="Cogoni C."/>
            <person name="Macino G."/>
            <person name="Catcheside D."/>
            <person name="Li W."/>
            <person name="Pratt R.J."/>
            <person name="Osmani S.A."/>
            <person name="DeSouza C.P."/>
            <person name="Glass L."/>
            <person name="Orbach M.J."/>
            <person name="Berglund J.A."/>
            <person name="Voelker R."/>
            <person name="Yarden O."/>
            <person name="Plamann M."/>
            <person name="Seiler S."/>
            <person name="Dunlap J."/>
            <person name="Radford A."/>
            <person name="Aramayo R."/>
            <person name="Natvig D.O."/>
            <person name="Alex L.A."/>
            <person name="Mannhaupt G."/>
            <person name="Ebbole D.J."/>
            <person name="Freitag M."/>
            <person name="Paulsen I."/>
            <person name="Sachs M.S."/>
            <person name="Lander E.S."/>
            <person name="Nusbaum C."/>
            <person name="Birren B."/>
        </authorList>
    </citation>
    <scope>NUCLEOTIDE SEQUENCE [LARGE SCALE GENOMIC DNA]</scope>
    <source>
        <strain evidence="8">ATCC 24698 / 74-OR23-1A / CBS 708.71 / DSM 1257 / FGSC 987</strain>
    </source>
</reference>
<dbReference type="InterPro" id="IPR007867">
    <property type="entry name" value="GMC_OxRtase_C"/>
</dbReference>
<evidence type="ECO:0000256" key="1">
    <source>
        <dbReference type="ARBA" id="ARBA00001974"/>
    </source>
</evidence>
<comment type="similarity">
    <text evidence="2">Belongs to the GMC oxidoreductase family.</text>
</comment>
<dbReference type="HOGENOM" id="CLU_494175_0_0_1"/>
<proteinExistence type="inferred from homology"/>
<dbReference type="InterPro" id="IPR051473">
    <property type="entry name" value="P2Ox-like"/>
</dbReference>
<evidence type="ECO:0000256" key="4">
    <source>
        <dbReference type="ARBA" id="ARBA00022827"/>
    </source>
</evidence>
<dbReference type="OrthoDB" id="167809at2759"/>
<dbReference type="RefSeq" id="XP_962169.1">
    <property type="nucleotide sequence ID" value="XM_957076.1"/>
</dbReference>
<keyword evidence="3" id="KW-0285">Flavoprotein</keyword>
<dbReference type="VEuPathDB" id="FungiDB:NCU07030"/>
<evidence type="ECO:0000256" key="2">
    <source>
        <dbReference type="ARBA" id="ARBA00010790"/>
    </source>
</evidence>
<gene>
    <name evidence="7" type="ORF">NCU07030</name>
</gene>
<dbReference type="PANTHER" id="PTHR42784:SF1">
    <property type="entry name" value="PYRANOSE 2-OXIDASE"/>
    <property type="match status" value="1"/>
</dbReference>
<evidence type="ECO:0000259" key="6">
    <source>
        <dbReference type="Pfam" id="PF05199"/>
    </source>
</evidence>
<dbReference type="Proteomes" id="UP000001805">
    <property type="component" value="Chromosome 4, Linkage Group IV"/>
</dbReference>
<organism evidence="7 8">
    <name type="scientific">Neurospora crassa (strain ATCC 24698 / 74-OR23-1A / CBS 708.71 / DSM 1257 / FGSC 987)</name>
    <dbReference type="NCBI Taxonomy" id="367110"/>
    <lineage>
        <taxon>Eukaryota</taxon>
        <taxon>Fungi</taxon>
        <taxon>Dikarya</taxon>
        <taxon>Ascomycota</taxon>
        <taxon>Pezizomycotina</taxon>
        <taxon>Sordariomycetes</taxon>
        <taxon>Sordariomycetidae</taxon>
        <taxon>Sordariales</taxon>
        <taxon>Sordariaceae</taxon>
        <taxon>Neurospora</taxon>
    </lineage>
</organism>
<dbReference type="InParanoid" id="Q7S9A6"/>
<dbReference type="Gene3D" id="3.50.50.60">
    <property type="entry name" value="FAD/NAD(P)-binding domain"/>
    <property type="match status" value="2"/>
</dbReference>